<reference evidence="9" key="1">
    <citation type="journal article" date="2018" name="Nat. Microbiol.">
        <title>Leveraging single-cell genomics to expand the fungal tree of life.</title>
        <authorList>
            <person name="Ahrendt S.R."/>
            <person name="Quandt C.A."/>
            <person name="Ciobanu D."/>
            <person name="Clum A."/>
            <person name="Salamov A."/>
            <person name="Andreopoulos B."/>
            <person name="Cheng J.F."/>
            <person name="Woyke T."/>
            <person name="Pelin A."/>
            <person name="Henrissat B."/>
            <person name="Reynolds N.K."/>
            <person name="Benny G.L."/>
            <person name="Smith M.E."/>
            <person name="James T.Y."/>
            <person name="Grigoriev I.V."/>
        </authorList>
    </citation>
    <scope>NUCLEOTIDE SEQUENCE [LARGE SCALE GENOMIC DNA]</scope>
    <source>
        <strain evidence="9">RSA 468</strain>
    </source>
</reference>
<dbReference type="InterPro" id="IPR015847">
    <property type="entry name" value="ExoRNase_PH_dom2"/>
</dbReference>
<evidence type="ECO:0000259" key="6">
    <source>
        <dbReference type="Pfam" id="PF01138"/>
    </source>
</evidence>
<dbReference type="GO" id="GO:0005840">
    <property type="term" value="C:ribosome"/>
    <property type="evidence" value="ECO:0007669"/>
    <property type="project" value="UniProtKB-KW"/>
</dbReference>
<dbReference type="PANTHER" id="PTHR11953:SF1">
    <property type="entry name" value="EXOSOME COMPLEX COMPONENT RRP46"/>
    <property type="match status" value="1"/>
</dbReference>
<dbReference type="Pfam" id="PF01138">
    <property type="entry name" value="RNase_PH"/>
    <property type="match status" value="1"/>
</dbReference>
<dbReference type="InterPro" id="IPR050080">
    <property type="entry name" value="RNase_PH"/>
</dbReference>
<dbReference type="GO" id="GO:0000176">
    <property type="term" value="C:nuclear exosome (RNase complex)"/>
    <property type="evidence" value="ECO:0007669"/>
    <property type="project" value="TreeGrafter"/>
</dbReference>
<dbReference type="GO" id="GO:0034475">
    <property type="term" value="P:U4 snRNA 3'-end processing"/>
    <property type="evidence" value="ECO:0007669"/>
    <property type="project" value="TreeGrafter"/>
</dbReference>
<dbReference type="InterPro" id="IPR027408">
    <property type="entry name" value="PNPase/RNase_PH_dom_sf"/>
</dbReference>
<proteinExistence type="inferred from homology"/>
<dbReference type="AlphaFoldDB" id="A0A4Q0A1T6"/>
<dbReference type="InterPro" id="IPR001247">
    <property type="entry name" value="ExoRNase_PH_dom1"/>
</dbReference>
<keyword evidence="8" id="KW-0687">Ribonucleoprotein</keyword>
<dbReference type="SUPFAM" id="SSF54211">
    <property type="entry name" value="Ribosomal protein S5 domain 2-like"/>
    <property type="match status" value="1"/>
</dbReference>
<dbReference type="PANTHER" id="PTHR11953">
    <property type="entry name" value="EXOSOME COMPLEX COMPONENT"/>
    <property type="match status" value="1"/>
</dbReference>
<evidence type="ECO:0000256" key="3">
    <source>
        <dbReference type="ARBA" id="ARBA00022552"/>
    </source>
</evidence>
<feature type="domain" description="Exoribonuclease phosphorolytic" evidence="7">
    <location>
        <begin position="139"/>
        <end position="200"/>
    </location>
</feature>
<sequence>MTTTSIRPDGRQADQIRPLEIVQGLLHRPDGSAQFALDKTSTLAAVYGPMEIKIRDEKVDRATIEVNYKPLTGQSGVRDRWVEFNVRRTFEGVVLTALHPNTLIRIELQESRVHGSEISAAFNAATMALMDAGVPMRTIVGSVSCAIDDQGTLLLDPTEHEIETATSFHIFAFDSEMQGALFNDSIGSFTPEQYNACHEICRKSVSKIFSFMRTAVEKKLLTQVQQLQKE</sequence>
<dbReference type="Pfam" id="PF03725">
    <property type="entry name" value="RNase_PH_C"/>
    <property type="match status" value="1"/>
</dbReference>
<comment type="subcellular location">
    <subcellularLocation>
        <location evidence="1">Nucleus</location>
    </subcellularLocation>
</comment>
<dbReference type="InterPro" id="IPR020568">
    <property type="entry name" value="Ribosomal_Su5_D2-typ_SF"/>
</dbReference>
<dbReference type="GO" id="GO:0000177">
    <property type="term" value="C:cytoplasmic exosome (RNase complex)"/>
    <property type="evidence" value="ECO:0007669"/>
    <property type="project" value="TreeGrafter"/>
</dbReference>
<keyword evidence="9" id="KW-1185">Reference proteome</keyword>
<dbReference type="STRING" id="215637.A0A4Q0A1T6"/>
<evidence type="ECO:0000313" key="8">
    <source>
        <dbReference type="EMBL" id="RKP39758.1"/>
    </source>
</evidence>
<gene>
    <name evidence="8" type="ORF">BJ085DRAFT_13921</name>
</gene>
<evidence type="ECO:0000256" key="2">
    <source>
        <dbReference type="ARBA" id="ARBA00006678"/>
    </source>
</evidence>
<dbReference type="SUPFAM" id="SSF55666">
    <property type="entry name" value="Ribonuclease PH domain 2-like"/>
    <property type="match status" value="1"/>
</dbReference>
<dbReference type="Proteomes" id="UP000268162">
    <property type="component" value="Unassembled WGS sequence"/>
</dbReference>
<evidence type="ECO:0000313" key="9">
    <source>
        <dbReference type="Proteomes" id="UP000268162"/>
    </source>
</evidence>
<evidence type="ECO:0000256" key="4">
    <source>
        <dbReference type="ARBA" id="ARBA00022835"/>
    </source>
</evidence>
<feature type="domain" description="Exoribonuclease phosphorolytic" evidence="6">
    <location>
        <begin position="15"/>
        <end position="135"/>
    </location>
</feature>
<dbReference type="GO" id="GO:0003723">
    <property type="term" value="F:RNA binding"/>
    <property type="evidence" value="ECO:0007669"/>
    <property type="project" value="TreeGrafter"/>
</dbReference>
<evidence type="ECO:0000256" key="5">
    <source>
        <dbReference type="ARBA" id="ARBA00023242"/>
    </source>
</evidence>
<dbReference type="GO" id="GO:0071051">
    <property type="term" value="P:poly(A)-dependent snoRNA 3'-end processing"/>
    <property type="evidence" value="ECO:0007669"/>
    <property type="project" value="TreeGrafter"/>
</dbReference>
<dbReference type="GO" id="GO:0071028">
    <property type="term" value="P:nuclear mRNA surveillance"/>
    <property type="evidence" value="ECO:0007669"/>
    <property type="project" value="TreeGrafter"/>
</dbReference>
<evidence type="ECO:0000259" key="7">
    <source>
        <dbReference type="Pfam" id="PF03725"/>
    </source>
</evidence>
<keyword evidence="5" id="KW-0539">Nucleus</keyword>
<keyword evidence="8" id="KW-0689">Ribosomal protein</keyword>
<keyword evidence="3" id="KW-0698">rRNA processing</keyword>
<dbReference type="GO" id="GO:0005730">
    <property type="term" value="C:nucleolus"/>
    <property type="evidence" value="ECO:0007669"/>
    <property type="project" value="TreeGrafter"/>
</dbReference>
<comment type="similarity">
    <text evidence="2">Belongs to the RNase PH family.</text>
</comment>
<organism evidence="8 9">
    <name type="scientific">Dimargaris cristalligena</name>
    <dbReference type="NCBI Taxonomy" id="215637"/>
    <lineage>
        <taxon>Eukaryota</taxon>
        <taxon>Fungi</taxon>
        <taxon>Fungi incertae sedis</taxon>
        <taxon>Zoopagomycota</taxon>
        <taxon>Kickxellomycotina</taxon>
        <taxon>Dimargaritomycetes</taxon>
        <taxon>Dimargaritales</taxon>
        <taxon>Dimargaritaceae</taxon>
        <taxon>Dimargaris</taxon>
    </lineage>
</organism>
<name>A0A4Q0A1T6_9FUNG</name>
<dbReference type="EMBL" id="ML002246">
    <property type="protein sequence ID" value="RKP39758.1"/>
    <property type="molecule type" value="Genomic_DNA"/>
</dbReference>
<protein>
    <submittedName>
        <fullName evidence="8">Ribosomal protein S5 domain 2-type protein</fullName>
    </submittedName>
</protein>
<dbReference type="Gene3D" id="3.30.230.70">
    <property type="entry name" value="GHMP Kinase, N-terminal domain"/>
    <property type="match status" value="1"/>
</dbReference>
<dbReference type="CDD" id="cd11372">
    <property type="entry name" value="RNase_PH_RRP46"/>
    <property type="match status" value="1"/>
</dbReference>
<dbReference type="InterPro" id="IPR036345">
    <property type="entry name" value="ExoRNase_PH_dom2_sf"/>
</dbReference>
<dbReference type="GO" id="GO:0006364">
    <property type="term" value="P:rRNA processing"/>
    <property type="evidence" value="ECO:0007669"/>
    <property type="project" value="UniProtKB-KW"/>
</dbReference>
<dbReference type="GO" id="GO:0016075">
    <property type="term" value="P:rRNA catabolic process"/>
    <property type="evidence" value="ECO:0007669"/>
    <property type="project" value="TreeGrafter"/>
</dbReference>
<accession>A0A4Q0A1T6</accession>
<evidence type="ECO:0000256" key="1">
    <source>
        <dbReference type="ARBA" id="ARBA00004123"/>
    </source>
</evidence>
<keyword evidence="4" id="KW-0271">Exosome</keyword>